<evidence type="ECO:0000259" key="15">
    <source>
        <dbReference type="PROSITE" id="PS50851"/>
    </source>
</evidence>
<dbReference type="PROSITE" id="PS50851">
    <property type="entry name" value="CHEW"/>
    <property type="match status" value="1"/>
</dbReference>
<dbReference type="SUPFAM" id="SSF47226">
    <property type="entry name" value="Histidine-containing phosphotransfer domain, HPT domain"/>
    <property type="match status" value="1"/>
</dbReference>
<dbReference type="Gene3D" id="1.10.287.560">
    <property type="entry name" value="Histidine kinase CheA-like, homodimeric domain"/>
    <property type="match status" value="1"/>
</dbReference>
<dbReference type="FunFam" id="3.30.565.10:FF:000016">
    <property type="entry name" value="Chemotaxis protein CheA, putative"/>
    <property type="match status" value="1"/>
</dbReference>
<keyword evidence="8" id="KW-0418">Kinase</keyword>
<feature type="modified residue" description="Phosphohistidine" evidence="12">
    <location>
        <position position="45"/>
    </location>
</feature>
<comment type="catalytic activity">
    <reaction evidence="1">
        <text>ATP + protein L-histidine = ADP + protein N-phospho-L-histidine.</text>
        <dbReference type="EC" id="2.7.13.3"/>
    </reaction>
</comment>
<evidence type="ECO:0000259" key="14">
    <source>
        <dbReference type="PROSITE" id="PS50109"/>
    </source>
</evidence>
<dbReference type="SUPFAM" id="SSF50341">
    <property type="entry name" value="CheW-like"/>
    <property type="match status" value="1"/>
</dbReference>
<dbReference type="PANTHER" id="PTHR43395">
    <property type="entry name" value="SENSOR HISTIDINE KINASE CHEA"/>
    <property type="match status" value="1"/>
</dbReference>
<dbReference type="InterPro" id="IPR004358">
    <property type="entry name" value="Sig_transdc_His_kin-like_C"/>
</dbReference>
<evidence type="ECO:0000256" key="7">
    <source>
        <dbReference type="ARBA" id="ARBA00022741"/>
    </source>
</evidence>
<dbReference type="PRINTS" id="PR00344">
    <property type="entry name" value="BCTRLSENSOR"/>
</dbReference>
<dbReference type="InterPro" id="IPR003594">
    <property type="entry name" value="HATPase_dom"/>
</dbReference>
<dbReference type="Gene3D" id="3.30.565.10">
    <property type="entry name" value="Histidine kinase-like ATPase, C-terminal domain"/>
    <property type="match status" value="1"/>
</dbReference>
<proteinExistence type="predicted"/>
<dbReference type="InterPro" id="IPR002545">
    <property type="entry name" value="CheW-lke_dom"/>
</dbReference>
<evidence type="ECO:0000256" key="9">
    <source>
        <dbReference type="ARBA" id="ARBA00022840"/>
    </source>
</evidence>
<dbReference type="Pfam" id="PF02895">
    <property type="entry name" value="H-kinase_dim"/>
    <property type="match status" value="1"/>
</dbReference>
<feature type="domain" description="HPt" evidence="16">
    <location>
        <begin position="1"/>
        <end position="102"/>
    </location>
</feature>
<organism evidence="17 18">
    <name type="scientific">Candidatus Avitreponema avistercoris</name>
    <dbReference type="NCBI Taxonomy" id="2840705"/>
    <lineage>
        <taxon>Bacteria</taxon>
        <taxon>Pseudomonadati</taxon>
        <taxon>Spirochaetota</taxon>
        <taxon>Spirochaetia</taxon>
        <taxon>Spirochaetales</taxon>
        <taxon>Candidatus Avitreponema</taxon>
    </lineage>
</organism>
<feature type="region of interest" description="Disordered" evidence="13">
    <location>
        <begin position="122"/>
        <end position="142"/>
    </location>
</feature>
<dbReference type="PANTHER" id="PTHR43395:SF10">
    <property type="entry name" value="CHEMOTAXIS PROTEIN CHEA"/>
    <property type="match status" value="1"/>
</dbReference>
<dbReference type="Pfam" id="PF01584">
    <property type="entry name" value="CheW"/>
    <property type="match status" value="1"/>
</dbReference>
<dbReference type="Gene3D" id="1.20.120.160">
    <property type="entry name" value="HPT domain"/>
    <property type="match status" value="1"/>
</dbReference>
<dbReference type="SMART" id="SM01231">
    <property type="entry name" value="H-kinase_dim"/>
    <property type="match status" value="1"/>
</dbReference>
<evidence type="ECO:0000256" key="8">
    <source>
        <dbReference type="ARBA" id="ARBA00022777"/>
    </source>
</evidence>
<keyword evidence="10" id="KW-0902">Two-component regulatory system</keyword>
<dbReference type="PROSITE" id="PS50894">
    <property type="entry name" value="HPT"/>
    <property type="match status" value="1"/>
</dbReference>
<keyword evidence="5 12" id="KW-0597">Phosphoprotein</keyword>
<dbReference type="SUPFAM" id="SSF47384">
    <property type="entry name" value="Homodimeric domain of signal transducing histidine kinase"/>
    <property type="match status" value="1"/>
</dbReference>
<protein>
    <recommendedName>
        <fullName evidence="3">Chemotaxis protein CheA</fullName>
        <ecNumber evidence="2">2.7.13.3</ecNumber>
    </recommendedName>
</protein>
<evidence type="ECO:0000313" key="18">
    <source>
        <dbReference type="Proteomes" id="UP000823616"/>
    </source>
</evidence>
<reference evidence="17" key="2">
    <citation type="journal article" date="2021" name="PeerJ">
        <title>Extensive microbial diversity within the chicken gut microbiome revealed by metagenomics and culture.</title>
        <authorList>
            <person name="Gilroy R."/>
            <person name="Ravi A."/>
            <person name="Getino M."/>
            <person name="Pursley I."/>
            <person name="Horton D.L."/>
            <person name="Alikhan N.F."/>
            <person name="Baker D."/>
            <person name="Gharbi K."/>
            <person name="Hall N."/>
            <person name="Watson M."/>
            <person name="Adriaenssens E.M."/>
            <person name="Foster-Nyarko E."/>
            <person name="Jarju S."/>
            <person name="Secka A."/>
            <person name="Antonio M."/>
            <person name="Oren A."/>
            <person name="Chaudhuri R.R."/>
            <person name="La Ragione R."/>
            <person name="Hildebrand F."/>
            <person name="Pallen M.J."/>
        </authorList>
    </citation>
    <scope>NUCLEOTIDE SEQUENCE</scope>
    <source>
        <strain evidence="17">B3-4054</strain>
    </source>
</reference>
<comment type="function">
    <text evidence="11">Involved in the transmission of sensory signals from the chemoreceptors to the flagellar motors. CheA is autophosphorylated; it can transfer its phosphate group to either CheB or CheY.</text>
</comment>
<dbReference type="InterPro" id="IPR051315">
    <property type="entry name" value="Bact_Chemotaxis_CheA"/>
</dbReference>
<dbReference type="InterPro" id="IPR037006">
    <property type="entry name" value="CheA-like_homodim_sf"/>
</dbReference>
<dbReference type="InterPro" id="IPR036641">
    <property type="entry name" value="HPT_dom_sf"/>
</dbReference>
<evidence type="ECO:0000256" key="10">
    <source>
        <dbReference type="ARBA" id="ARBA00023012"/>
    </source>
</evidence>
<keyword evidence="4" id="KW-0145">Chemotaxis</keyword>
<sequence>MLEKLNSVFLEEASDLLSSLEDNLLSLESDPENNELISAVFRVMHTIKGSAGMFGFDDISKFTHEIETAYDLVRSGKVKVTSGLISLTLKARDLINVMLEAENGIPDDVRAEAEEVVKEFRALSGQSAEEPEKQAPASKRNRADFEAPENHFRIKFTPPEDFFRSGTRILLLIGELADMGPLTITALLDKVPPLSEMDPEKCCMSWSFILSTRRTRDEVNDVFIFVDPSIVSIEPVPAEVKKIGQVLVDRKSITTEKLEQVVSQQKKIGEILTESKAISKQDLQAALAEQKHFKKLEEEQKSADVYKPKAASGAQQSIRVNSEKLDQLIDLVGELVTFNARLSQTAQETKNPAFMTLSEQSERLILALQDTSMDMRMLPIGTMFSRFRRVVHDLANDLNKKIELVTEGAETELDKTVIEKLNDPLIHLIRNSADHGVEAPEVREAAGKEPTGIIRLSASHAGAFVVVSVSDDGCGIEKEKVFQKAVSRGLVQPSDVLSDNEIYNLIFQPGFSTSDTVTSVSGRGVGLDVVKKDITSLGGTVFIESETGRGSSFILKIPLTLAIIEGMLVRIGENDYVIPLTNVDECLEFRPEKDSEGKICSHISARGQMLPYVDLRQWFGIAGDAPSYRQVVVVNDQDSKLGLVVDRVIGNHQTVIKPLGDLYRNVQGLSGATLLGDGSVALILDVFKLSDVVKAESA</sequence>
<dbReference type="SMART" id="SM00387">
    <property type="entry name" value="HATPase_c"/>
    <property type="match status" value="1"/>
</dbReference>
<evidence type="ECO:0000256" key="6">
    <source>
        <dbReference type="ARBA" id="ARBA00022679"/>
    </source>
</evidence>
<dbReference type="SMART" id="SM00260">
    <property type="entry name" value="CheW"/>
    <property type="match status" value="1"/>
</dbReference>
<keyword evidence="6" id="KW-0808">Transferase</keyword>
<dbReference type="InterPro" id="IPR008207">
    <property type="entry name" value="Sig_transdc_His_kin_Hpt_dom"/>
</dbReference>
<dbReference type="InterPro" id="IPR036097">
    <property type="entry name" value="HisK_dim/P_sf"/>
</dbReference>
<dbReference type="Pfam" id="PF01627">
    <property type="entry name" value="Hpt"/>
    <property type="match status" value="1"/>
</dbReference>
<dbReference type="InterPro" id="IPR036890">
    <property type="entry name" value="HATPase_C_sf"/>
</dbReference>
<dbReference type="GO" id="GO:0000155">
    <property type="term" value="F:phosphorelay sensor kinase activity"/>
    <property type="evidence" value="ECO:0007669"/>
    <property type="project" value="InterPro"/>
</dbReference>
<keyword evidence="7" id="KW-0547">Nucleotide-binding</keyword>
<evidence type="ECO:0000256" key="4">
    <source>
        <dbReference type="ARBA" id="ARBA00022500"/>
    </source>
</evidence>
<dbReference type="CDD" id="cd16916">
    <property type="entry name" value="HATPase_CheA-like"/>
    <property type="match status" value="1"/>
</dbReference>
<dbReference type="CDD" id="cd00088">
    <property type="entry name" value="HPT"/>
    <property type="match status" value="1"/>
</dbReference>
<dbReference type="SUPFAM" id="SSF160246">
    <property type="entry name" value="EspE N-terminal domain-like"/>
    <property type="match status" value="1"/>
</dbReference>
<dbReference type="SMART" id="SM00073">
    <property type="entry name" value="HPT"/>
    <property type="match status" value="1"/>
</dbReference>
<evidence type="ECO:0000256" key="5">
    <source>
        <dbReference type="ARBA" id="ARBA00022553"/>
    </source>
</evidence>
<name>A0A9D9EUT2_9SPIR</name>
<dbReference type="InterPro" id="IPR036061">
    <property type="entry name" value="CheW-like_dom_sf"/>
</dbReference>
<keyword evidence="9" id="KW-0067">ATP-binding</keyword>
<dbReference type="InterPro" id="IPR037257">
    <property type="entry name" value="T2SS_E_N_sf"/>
</dbReference>
<dbReference type="CDD" id="cd00731">
    <property type="entry name" value="CheA_reg"/>
    <property type="match status" value="1"/>
</dbReference>
<accession>A0A9D9EUT2</accession>
<evidence type="ECO:0000259" key="16">
    <source>
        <dbReference type="PROSITE" id="PS50894"/>
    </source>
</evidence>
<dbReference type="InterPro" id="IPR005467">
    <property type="entry name" value="His_kinase_dom"/>
</dbReference>
<dbReference type="GO" id="GO:0005524">
    <property type="term" value="F:ATP binding"/>
    <property type="evidence" value="ECO:0007669"/>
    <property type="project" value="UniProtKB-KW"/>
</dbReference>
<dbReference type="Pfam" id="PF02518">
    <property type="entry name" value="HATPase_c"/>
    <property type="match status" value="1"/>
</dbReference>
<dbReference type="AlphaFoldDB" id="A0A9D9EUT2"/>
<reference evidence="17" key="1">
    <citation type="submission" date="2020-10" db="EMBL/GenBank/DDBJ databases">
        <authorList>
            <person name="Gilroy R."/>
        </authorList>
    </citation>
    <scope>NUCLEOTIDE SEQUENCE</scope>
    <source>
        <strain evidence="17">B3-4054</strain>
    </source>
</reference>
<dbReference type="EMBL" id="JADIMS010000135">
    <property type="protein sequence ID" value="MBO8450879.1"/>
    <property type="molecule type" value="Genomic_DNA"/>
</dbReference>
<dbReference type="GO" id="GO:0005737">
    <property type="term" value="C:cytoplasm"/>
    <property type="evidence" value="ECO:0007669"/>
    <property type="project" value="InterPro"/>
</dbReference>
<gene>
    <name evidence="17" type="ORF">IAA96_07210</name>
</gene>
<dbReference type="GO" id="GO:0006935">
    <property type="term" value="P:chemotaxis"/>
    <property type="evidence" value="ECO:0007669"/>
    <property type="project" value="UniProtKB-KW"/>
</dbReference>
<evidence type="ECO:0000256" key="1">
    <source>
        <dbReference type="ARBA" id="ARBA00000085"/>
    </source>
</evidence>
<evidence type="ECO:0000256" key="12">
    <source>
        <dbReference type="PROSITE-ProRule" id="PRU00110"/>
    </source>
</evidence>
<dbReference type="SUPFAM" id="SSF55874">
    <property type="entry name" value="ATPase domain of HSP90 chaperone/DNA topoisomerase II/histidine kinase"/>
    <property type="match status" value="1"/>
</dbReference>
<dbReference type="EC" id="2.7.13.3" evidence="2"/>
<evidence type="ECO:0000313" key="17">
    <source>
        <dbReference type="EMBL" id="MBO8450879.1"/>
    </source>
</evidence>
<feature type="domain" description="CheW-like" evidence="15">
    <location>
        <begin position="563"/>
        <end position="695"/>
    </location>
</feature>
<comment type="caution">
    <text evidence="17">The sequence shown here is derived from an EMBL/GenBank/DDBJ whole genome shotgun (WGS) entry which is preliminary data.</text>
</comment>
<evidence type="ECO:0000256" key="11">
    <source>
        <dbReference type="ARBA" id="ARBA00035100"/>
    </source>
</evidence>
<evidence type="ECO:0000256" key="13">
    <source>
        <dbReference type="SAM" id="MobiDB-lite"/>
    </source>
</evidence>
<dbReference type="FunFam" id="2.30.30.40:FF:000048">
    <property type="entry name" value="Chemotaxis protein CheA, putative"/>
    <property type="match status" value="1"/>
</dbReference>
<dbReference type="Gene3D" id="2.30.30.40">
    <property type="entry name" value="SH3 Domains"/>
    <property type="match status" value="1"/>
</dbReference>
<dbReference type="InterPro" id="IPR004105">
    <property type="entry name" value="CheA-like_dim"/>
</dbReference>
<feature type="domain" description="Histidine kinase" evidence="14">
    <location>
        <begin position="330"/>
        <end position="561"/>
    </location>
</feature>
<dbReference type="Proteomes" id="UP000823616">
    <property type="component" value="Unassembled WGS sequence"/>
</dbReference>
<evidence type="ECO:0000256" key="2">
    <source>
        <dbReference type="ARBA" id="ARBA00012438"/>
    </source>
</evidence>
<evidence type="ECO:0000256" key="3">
    <source>
        <dbReference type="ARBA" id="ARBA00021495"/>
    </source>
</evidence>
<dbReference type="PROSITE" id="PS50109">
    <property type="entry name" value="HIS_KIN"/>
    <property type="match status" value="1"/>
</dbReference>